<dbReference type="InterPro" id="IPR053734">
    <property type="entry name" value="Phage_Head-Tail_Connect_sf"/>
</dbReference>
<proteinExistence type="predicted"/>
<evidence type="ECO:0000313" key="3">
    <source>
        <dbReference type="Proteomes" id="UP000189733"/>
    </source>
</evidence>
<organism evidence="2 3">
    <name type="scientific">Desulfobaculum bizertense DSM 18034</name>
    <dbReference type="NCBI Taxonomy" id="1121442"/>
    <lineage>
        <taxon>Bacteria</taxon>
        <taxon>Pseudomonadati</taxon>
        <taxon>Thermodesulfobacteriota</taxon>
        <taxon>Desulfovibrionia</taxon>
        <taxon>Desulfovibrionales</taxon>
        <taxon>Desulfovibrionaceae</taxon>
        <taxon>Desulfobaculum</taxon>
    </lineage>
</organism>
<accession>A0A1T4WXA6</accession>
<dbReference type="Proteomes" id="UP000189733">
    <property type="component" value="Unassembled WGS sequence"/>
</dbReference>
<dbReference type="Pfam" id="PF05354">
    <property type="entry name" value="Phage_attach"/>
    <property type="match status" value="1"/>
</dbReference>
<name>A0A1T4WXA6_9BACT</name>
<dbReference type="Gene3D" id="2.40.10.180">
    <property type="entry name" value="Phage tail proteins"/>
    <property type="match status" value="1"/>
</dbReference>
<evidence type="ECO:0000313" key="1">
    <source>
        <dbReference type="EMBL" id="SKA70823.1"/>
    </source>
</evidence>
<sequence length="119" mass="12896">MNDLNFLGKDLDFFLFGLDTVQAEVVLPDCSSWTFPAYFDQPNEVFGLVGKMHGNSSSSDFDLQMEDCRLTCKSVDAVGIPRGASIVIGEMAFTVERVLPDGTGISSILLSDGSVSVYE</sequence>
<reference evidence="2 3" key="1">
    <citation type="submission" date="2017-02" db="EMBL/GenBank/DDBJ databases">
        <authorList>
            <person name="Peterson S.W."/>
        </authorList>
    </citation>
    <scope>NUCLEOTIDE SEQUENCE [LARGE SCALE GENOMIC DNA]</scope>
    <source>
        <strain evidence="2 3">DSM 18034</strain>
    </source>
</reference>
<gene>
    <name evidence="1" type="ORF">SAMN02745702_01342</name>
    <name evidence="2" type="ORF">SAMN02745702_02777</name>
</gene>
<dbReference type="InterPro" id="IPR008018">
    <property type="entry name" value="Phage_tail_attach_FII"/>
</dbReference>
<dbReference type="AlphaFoldDB" id="A0A1T4WXA6"/>
<dbReference type="EMBL" id="FUYA01000004">
    <property type="protein sequence ID" value="SKA70823.1"/>
    <property type="molecule type" value="Genomic_DNA"/>
</dbReference>
<dbReference type="GO" id="GO:0019068">
    <property type="term" value="P:virion assembly"/>
    <property type="evidence" value="ECO:0007669"/>
    <property type="project" value="InterPro"/>
</dbReference>
<dbReference type="STRING" id="1121442.SAMN02745702_01342"/>
<protein>
    <submittedName>
        <fullName evidence="2">Uncharacterized protein</fullName>
    </submittedName>
</protein>
<keyword evidence="3" id="KW-1185">Reference proteome</keyword>
<dbReference type="EMBL" id="FUYA01000011">
    <property type="protein sequence ID" value="SKA81956.1"/>
    <property type="molecule type" value="Genomic_DNA"/>
</dbReference>
<evidence type="ECO:0000313" key="2">
    <source>
        <dbReference type="EMBL" id="SKA81956.1"/>
    </source>
</evidence>